<keyword evidence="4" id="KW-1185">Reference proteome</keyword>
<accession>A0A0C9X6E8</accession>
<keyword evidence="2" id="KW-1133">Transmembrane helix</keyword>
<dbReference type="OrthoDB" id="2563021at2759"/>
<proteinExistence type="predicted"/>
<feature type="region of interest" description="Disordered" evidence="1">
    <location>
        <begin position="366"/>
        <end position="407"/>
    </location>
</feature>
<reference evidence="3 4" key="1">
    <citation type="submission" date="2014-04" db="EMBL/GenBank/DDBJ databases">
        <authorList>
            <consortium name="DOE Joint Genome Institute"/>
            <person name="Kuo A."/>
            <person name="Kohler A."/>
            <person name="Nagy L.G."/>
            <person name="Floudas D."/>
            <person name="Copeland A."/>
            <person name="Barry K.W."/>
            <person name="Cichocki N."/>
            <person name="Veneault-Fourrey C."/>
            <person name="LaButti K."/>
            <person name="Lindquist E.A."/>
            <person name="Lipzen A."/>
            <person name="Lundell T."/>
            <person name="Morin E."/>
            <person name="Murat C."/>
            <person name="Sun H."/>
            <person name="Tunlid A."/>
            <person name="Henrissat B."/>
            <person name="Grigoriev I.V."/>
            <person name="Hibbett D.S."/>
            <person name="Martin F."/>
            <person name="Nordberg H.P."/>
            <person name="Cantor M.N."/>
            <person name="Hua S.X."/>
        </authorList>
    </citation>
    <scope>NUCLEOTIDE SEQUENCE [LARGE SCALE GENOMIC DNA]</scope>
    <source>
        <strain evidence="3 4">LaAM-08-1</strain>
    </source>
</reference>
<organism evidence="3 4">
    <name type="scientific">Laccaria amethystina LaAM-08-1</name>
    <dbReference type="NCBI Taxonomy" id="1095629"/>
    <lineage>
        <taxon>Eukaryota</taxon>
        <taxon>Fungi</taxon>
        <taxon>Dikarya</taxon>
        <taxon>Basidiomycota</taxon>
        <taxon>Agaricomycotina</taxon>
        <taxon>Agaricomycetes</taxon>
        <taxon>Agaricomycetidae</taxon>
        <taxon>Agaricales</taxon>
        <taxon>Agaricineae</taxon>
        <taxon>Hydnangiaceae</taxon>
        <taxon>Laccaria</taxon>
    </lineage>
</organism>
<feature type="compositionally biased region" description="Polar residues" evidence="1">
    <location>
        <begin position="375"/>
        <end position="384"/>
    </location>
</feature>
<evidence type="ECO:0000256" key="1">
    <source>
        <dbReference type="SAM" id="MobiDB-lite"/>
    </source>
</evidence>
<feature type="transmembrane region" description="Helical" evidence="2">
    <location>
        <begin position="318"/>
        <end position="343"/>
    </location>
</feature>
<dbReference type="Proteomes" id="UP000054477">
    <property type="component" value="Unassembled WGS sequence"/>
</dbReference>
<gene>
    <name evidence="3" type="ORF">K443DRAFT_681959</name>
</gene>
<dbReference type="EMBL" id="KN838708">
    <property type="protein sequence ID" value="KIJ96883.1"/>
    <property type="molecule type" value="Genomic_DNA"/>
</dbReference>
<evidence type="ECO:0000256" key="2">
    <source>
        <dbReference type="SAM" id="Phobius"/>
    </source>
</evidence>
<dbReference type="AlphaFoldDB" id="A0A0C9X6E8"/>
<feature type="compositionally biased region" description="Polar residues" evidence="1">
    <location>
        <begin position="393"/>
        <end position="407"/>
    </location>
</feature>
<keyword evidence="2" id="KW-0472">Membrane</keyword>
<sequence length="551" mass="58769">MRSSTVLVSFSAGLTLARYQRESRNEARPFYKTSFTDFIASTFSASPPVPPWVSRLTMLYSCGRRALELVVWGLSSIILVQSVITPFMPQSFFFDWNPPGQTYPVPVTVQCGNNHIVWGRGTATGPNPVGPYYLQVYTSIYQVPIIIPVGDVLIYDWAVPFPPGTLYQICMFDKYGNTGGCQATYTVIANTTSTPACANVTLPHTLSIDAQVNNGPISQYGWVDQCTDISITPKNGTPPYTLTIAPALHPPSNITIAQVNTSFNWTVNLSWASPFFLSVVDSAGNTWANGLLHSGQGMSSSCLAGNATANASNGLKPVVAIGSGVGGVVVGLFVGILLTALFVKKQRKKGDGPLHLAASPLVSPHFSSFDPPTTPGNTSNYTPAPTSPFGVLHNSTGSSNQSSFGQPVSQLGRLSPYAAQPFTTGEHGRLIPEPASFHRPLASGSAYAGGPAALQNQAYVVHNDRQAPPVTIYHEDGAQIVELPPRYAEGASTSRMEGAYDTLSDVRSFSDTGSEGGRTVSTDAATLLQKHRRLDVIKKSANGKYLDGANR</sequence>
<keyword evidence="2" id="KW-0812">Transmembrane</keyword>
<dbReference type="HOGENOM" id="CLU_041803_0_0_1"/>
<evidence type="ECO:0000313" key="4">
    <source>
        <dbReference type="Proteomes" id="UP000054477"/>
    </source>
</evidence>
<reference evidence="4" key="2">
    <citation type="submission" date="2015-01" db="EMBL/GenBank/DDBJ databases">
        <title>Evolutionary Origins and Diversification of the Mycorrhizal Mutualists.</title>
        <authorList>
            <consortium name="DOE Joint Genome Institute"/>
            <consortium name="Mycorrhizal Genomics Consortium"/>
            <person name="Kohler A."/>
            <person name="Kuo A."/>
            <person name="Nagy L.G."/>
            <person name="Floudas D."/>
            <person name="Copeland A."/>
            <person name="Barry K.W."/>
            <person name="Cichocki N."/>
            <person name="Veneault-Fourrey C."/>
            <person name="LaButti K."/>
            <person name="Lindquist E.A."/>
            <person name="Lipzen A."/>
            <person name="Lundell T."/>
            <person name="Morin E."/>
            <person name="Murat C."/>
            <person name="Riley R."/>
            <person name="Ohm R."/>
            <person name="Sun H."/>
            <person name="Tunlid A."/>
            <person name="Henrissat B."/>
            <person name="Grigoriev I.V."/>
            <person name="Hibbett D.S."/>
            <person name="Martin F."/>
        </authorList>
    </citation>
    <scope>NUCLEOTIDE SEQUENCE [LARGE SCALE GENOMIC DNA]</scope>
    <source>
        <strain evidence="4">LaAM-08-1</strain>
    </source>
</reference>
<evidence type="ECO:0000313" key="3">
    <source>
        <dbReference type="EMBL" id="KIJ96883.1"/>
    </source>
</evidence>
<name>A0A0C9X6E8_9AGAR</name>
<protein>
    <submittedName>
        <fullName evidence="3">Uncharacterized protein</fullName>
    </submittedName>
</protein>